<dbReference type="InterPro" id="IPR001060">
    <property type="entry name" value="FCH_dom"/>
</dbReference>
<feature type="transmembrane region" description="Helical" evidence="1">
    <location>
        <begin position="265"/>
        <end position="287"/>
    </location>
</feature>
<feature type="transmembrane region" description="Helical" evidence="1">
    <location>
        <begin position="235"/>
        <end position="259"/>
    </location>
</feature>
<dbReference type="SUPFAM" id="SSF103657">
    <property type="entry name" value="BAR/IMD domain-like"/>
    <property type="match status" value="1"/>
</dbReference>
<dbReference type="EMBL" id="JQDR03011433">
    <property type="protein sequence ID" value="KAA0192768.1"/>
    <property type="molecule type" value="Genomic_DNA"/>
</dbReference>
<dbReference type="SMART" id="SM00055">
    <property type="entry name" value="FCH"/>
    <property type="match status" value="1"/>
</dbReference>
<evidence type="ECO:0000259" key="2">
    <source>
        <dbReference type="SMART" id="SM00055"/>
    </source>
</evidence>
<protein>
    <recommendedName>
        <fullName evidence="2">FCH domain-containing protein</fullName>
    </recommendedName>
</protein>
<evidence type="ECO:0000313" key="3">
    <source>
        <dbReference type="EMBL" id="KAA0192768.1"/>
    </source>
</evidence>
<feature type="domain" description="FCH" evidence="2">
    <location>
        <begin position="15"/>
        <end position="115"/>
    </location>
</feature>
<organism evidence="3">
    <name type="scientific">Hyalella azteca</name>
    <name type="common">Amphipod</name>
    <dbReference type="NCBI Taxonomy" id="294128"/>
    <lineage>
        <taxon>Eukaryota</taxon>
        <taxon>Metazoa</taxon>
        <taxon>Ecdysozoa</taxon>
        <taxon>Arthropoda</taxon>
        <taxon>Crustacea</taxon>
        <taxon>Multicrustacea</taxon>
        <taxon>Malacostraca</taxon>
        <taxon>Eumalacostraca</taxon>
        <taxon>Peracarida</taxon>
        <taxon>Amphipoda</taxon>
        <taxon>Senticaudata</taxon>
        <taxon>Talitrida</taxon>
        <taxon>Talitroidea</taxon>
        <taxon>Hyalellidae</taxon>
        <taxon>Hyalella</taxon>
    </lineage>
</organism>
<dbReference type="GO" id="GO:0005886">
    <property type="term" value="C:plasma membrane"/>
    <property type="evidence" value="ECO:0007669"/>
    <property type="project" value="TreeGrafter"/>
</dbReference>
<gene>
    <name evidence="3" type="ORF">HAZT_HAZT009065</name>
</gene>
<dbReference type="GO" id="GO:0005543">
    <property type="term" value="F:phospholipid binding"/>
    <property type="evidence" value="ECO:0007669"/>
    <property type="project" value="TreeGrafter"/>
</dbReference>
<reference evidence="3" key="2">
    <citation type="journal article" date="2018" name="Environ. Sci. Technol.">
        <title>The Toxicogenome of Hyalella azteca: A Model for Sediment Ecotoxicology and Evolutionary Toxicology.</title>
        <authorList>
            <person name="Poynton H.C."/>
            <person name="Hasenbein S."/>
            <person name="Benoit J.B."/>
            <person name="Sepulveda M.S."/>
            <person name="Poelchau M.F."/>
            <person name="Hughes D.S.T."/>
            <person name="Murali S.C."/>
            <person name="Chen S."/>
            <person name="Glastad K.M."/>
            <person name="Goodisman M.A.D."/>
            <person name="Werren J.H."/>
            <person name="Vineis J.H."/>
            <person name="Bowen J.L."/>
            <person name="Friedrich M."/>
            <person name="Jones J."/>
            <person name="Robertson H.M."/>
            <person name="Feyereisen R."/>
            <person name="Mechler-Hickson A."/>
            <person name="Mathers N."/>
            <person name="Lee C.E."/>
            <person name="Colbourne J.K."/>
            <person name="Biales A."/>
            <person name="Johnston J.S."/>
            <person name="Wellborn G.A."/>
            <person name="Rosendale A.J."/>
            <person name="Cridge A.G."/>
            <person name="Munoz-Torres M.C."/>
            <person name="Bain P.A."/>
            <person name="Manny A.R."/>
            <person name="Major K.M."/>
            <person name="Lambert F.N."/>
            <person name="Vulpe C.D."/>
            <person name="Tuck P."/>
            <person name="Blalock B.J."/>
            <person name="Lin Y.Y."/>
            <person name="Smith M.E."/>
            <person name="Ochoa-Acuna H."/>
            <person name="Chen M.M."/>
            <person name="Childers C.P."/>
            <person name="Qu J."/>
            <person name="Dugan S."/>
            <person name="Lee S.L."/>
            <person name="Chao H."/>
            <person name="Dinh H."/>
            <person name="Han Y."/>
            <person name="Doddapaneni H."/>
            <person name="Worley K.C."/>
            <person name="Muzny D.M."/>
            <person name="Gibbs R.A."/>
            <person name="Richards S."/>
        </authorList>
    </citation>
    <scope>NUCLEOTIDE SEQUENCE</scope>
    <source>
        <strain evidence="3">HAZT.00-mixed</strain>
        <tissue evidence="3">Whole organism</tissue>
    </source>
</reference>
<dbReference type="InterPro" id="IPR027267">
    <property type="entry name" value="AH/BAR_dom_sf"/>
</dbReference>
<reference evidence="3" key="1">
    <citation type="submission" date="2014-08" db="EMBL/GenBank/DDBJ databases">
        <authorList>
            <person name="Murali S."/>
            <person name="Richards S."/>
            <person name="Bandaranaike D."/>
            <person name="Bellair M."/>
            <person name="Blankenburg K."/>
            <person name="Chao H."/>
            <person name="Dinh H."/>
            <person name="Doddapaneni H."/>
            <person name="Dugan-Rocha S."/>
            <person name="Elkadiri S."/>
            <person name="Gnanaolivu R."/>
            <person name="Hughes D."/>
            <person name="Lee S."/>
            <person name="Li M."/>
            <person name="Ming W."/>
            <person name="Munidasa M."/>
            <person name="Muniz J."/>
            <person name="Nguyen L."/>
            <person name="Osuji N."/>
            <person name="Pu L.-L."/>
            <person name="Puazo M."/>
            <person name="Skinner E."/>
            <person name="Qu C."/>
            <person name="Quiroz J."/>
            <person name="Raj R."/>
            <person name="Weissenberger G."/>
            <person name="Xin Y."/>
            <person name="Zou X."/>
            <person name="Han Y."/>
            <person name="Worley K."/>
            <person name="Muzny D."/>
            <person name="Gibbs R."/>
        </authorList>
    </citation>
    <scope>NUCLEOTIDE SEQUENCE</scope>
    <source>
        <strain evidence="3">HAZT.00-mixed</strain>
        <tissue evidence="3">Whole organism</tissue>
    </source>
</reference>
<accession>A0A6A0H0A7</accession>
<dbReference type="GO" id="GO:0007010">
    <property type="term" value="P:cytoskeleton organization"/>
    <property type="evidence" value="ECO:0007669"/>
    <property type="project" value="TreeGrafter"/>
</dbReference>
<comment type="caution">
    <text evidence="3">The sequence shown here is derived from an EMBL/GenBank/DDBJ whole genome shotgun (WGS) entry which is preliminary data.</text>
</comment>
<dbReference type="AlphaFoldDB" id="A0A6A0H0A7"/>
<feature type="transmembrane region" description="Helical" evidence="1">
    <location>
        <begin position="196"/>
        <end position="223"/>
    </location>
</feature>
<name>A0A6A0H0A7_HYAAZ</name>
<dbReference type="Pfam" id="PF00611">
    <property type="entry name" value="FCH"/>
    <property type="match status" value="1"/>
</dbReference>
<dbReference type="Proteomes" id="UP000711488">
    <property type="component" value="Unassembled WGS sequence"/>
</dbReference>
<evidence type="ECO:0000256" key="1">
    <source>
        <dbReference type="SAM" id="Phobius"/>
    </source>
</evidence>
<dbReference type="PANTHER" id="PTHR23065">
    <property type="entry name" value="PROLINE-SERINE-THREONINE PHOSPHATASE INTERACTING PROTEIN 1"/>
    <property type="match status" value="1"/>
</dbReference>
<keyword evidence="1" id="KW-0812">Transmembrane</keyword>
<reference evidence="3" key="3">
    <citation type="submission" date="2019-06" db="EMBL/GenBank/DDBJ databases">
        <authorList>
            <person name="Poynton C."/>
            <person name="Hasenbein S."/>
            <person name="Benoit J.B."/>
            <person name="Sepulveda M.S."/>
            <person name="Poelchau M.F."/>
            <person name="Murali S.C."/>
            <person name="Chen S."/>
            <person name="Glastad K.M."/>
            <person name="Werren J.H."/>
            <person name="Vineis J.H."/>
            <person name="Bowen J.L."/>
            <person name="Friedrich M."/>
            <person name="Jones J."/>
            <person name="Robertson H.M."/>
            <person name="Feyereisen R."/>
            <person name="Mechler-Hickson A."/>
            <person name="Mathers N."/>
            <person name="Lee C.E."/>
            <person name="Colbourne J.K."/>
            <person name="Biales A."/>
            <person name="Johnston J.S."/>
            <person name="Wellborn G.A."/>
            <person name="Rosendale A.J."/>
            <person name="Cridge A.G."/>
            <person name="Munoz-Torres M.C."/>
            <person name="Bain P.A."/>
            <person name="Manny A.R."/>
            <person name="Major K.M."/>
            <person name="Lambert F.N."/>
            <person name="Vulpe C.D."/>
            <person name="Tuck P."/>
            <person name="Blalock B.J."/>
            <person name="Lin Y.-Y."/>
            <person name="Smith M.E."/>
            <person name="Ochoa-Acuna H."/>
            <person name="Chen M.-J.M."/>
            <person name="Childers C.P."/>
            <person name="Qu J."/>
            <person name="Dugan S."/>
            <person name="Lee S.L."/>
            <person name="Chao H."/>
            <person name="Dinh H."/>
            <person name="Han Y."/>
            <person name="Doddapaneni H."/>
            <person name="Worley K.C."/>
            <person name="Muzny D.M."/>
            <person name="Gibbs R.A."/>
            <person name="Richards S."/>
        </authorList>
    </citation>
    <scope>NUCLEOTIDE SEQUENCE</scope>
    <source>
        <strain evidence="3">HAZT.00-mixed</strain>
        <tissue evidence="3">Whole organism</tissue>
    </source>
</reference>
<dbReference type="GO" id="GO:0097320">
    <property type="term" value="P:plasma membrane tubulation"/>
    <property type="evidence" value="ECO:0007669"/>
    <property type="project" value="TreeGrafter"/>
</dbReference>
<sequence length="336" mass="37678">MSQHSDEQHASASSDSFWEIGNYKRTTKRIEDGNRLCDDLMRLVQERAEIEKLYAKHLKEWSKKWNNIIERGALCTLLHSGHLNALKIEFLELVGKSRQLTLRKIVFLSNAVQDYFCNCKRNFQSLMMGQLKEKRDTEELFKKAQKQWAKLYERVNKARHDYHTACKGERSALNHERNATGDSALSPDQVCPHGGLWVLCLSLGVVSVSGCCACLSCLWVLCLSLGVVPVSGCCACLWVLCLSLGVVPVSGCCACLWVLCLSLGVVPVSGCCACLWVLCLSLGVCWCRGARGGRTCHIWGEAGLYLQKKLRDRKFISQSLTAFQAKSTNHRQENRA</sequence>
<keyword evidence="1" id="KW-1133">Transmembrane helix</keyword>
<keyword evidence="1" id="KW-0472">Membrane</keyword>
<proteinExistence type="predicted"/>
<dbReference type="GO" id="GO:0005768">
    <property type="term" value="C:endosome"/>
    <property type="evidence" value="ECO:0007669"/>
    <property type="project" value="TreeGrafter"/>
</dbReference>
<dbReference type="Gene3D" id="1.20.1270.60">
    <property type="entry name" value="Arfaptin homology (AH) domain/BAR domain"/>
    <property type="match status" value="1"/>
</dbReference>
<dbReference type="PANTHER" id="PTHR23065:SF11">
    <property type="entry name" value="SYNDAPIN, ISOFORM C"/>
    <property type="match status" value="1"/>
</dbReference>
<dbReference type="GO" id="GO:0030100">
    <property type="term" value="P:regulation of endocytosis"/>
    <property type="evidence" value="ECO:0007669"/>
    <property type="project" value="TreeGrafter"/>
</dbReference>